<dbReference type="GO" id="GO:0005886">
    <property type="term" value="C:plasma membrane"/>
    <property type="evidence" value="ECO:0007669"/>
    <property type="project" value="UniProtKB-SubCell"/>
</dbReference>
<dbReference type="InterPro" id="IPR011546">
    <property type="entry name" value="Pept_M41_FtsH_extracell"/>
</dbReference>
<dbReference type="GO" id="GO:0051301">
    <property type="term" value="P:cell division"/>
    <property type="evidence" value="ECO:0007669"/>
    <property type="project" value="UniProtKB-KW"/>
</dbReference>
<keyword evidence="18" id="KW-0132">Cell division</keyword>
<comment type="cofactor">
    <cofactor evidence="15">
        <name>Zn(2+)</name>
        <dbReference type="ChEBI" id="CHEBI:29105"/>
    </cofactor>
    <text evidence="15">Binds 1 zinc ion per subunit.</text>
</comment>
<gene>
    <name evidence="15" type="primary">ftsH</name>
    <name evidence="18" type="ORF">A3G49_05690</name>
</gene>
<dbReference type="Gene3D" id="1.20.58.760">
    <property type="entry name" value="Peptidase M41"/>
    <property type="match status" value="1"/>
</dbReference>
<comment type="caution">
    <text evidence="18">The sequence shown here is derived from an EMBL/GenBank/DDBJ whole genome shotgun (WGS) entry which is preliminary data.</text>
</comment>
<keyword evidence="6 15" id="KW-0479">Metal-binding</keyword>
<comment type="similarity">
    <text evidence="16">Belongs to the AAA ATPase family.</text>
</comment>
<feature type="transmembrane region" description="Helical" evidence="15">
    <location>
        <begin position="7"/>
        <end position="25"/>
    </location>
</feature>
<dbReference type="Gene3D" id="3.40.50.300">
    <property type="entry name" value="P-loop containing nucleotide triphosphate hydrolases"/>
    <property type="match status" value="1"/>
</dbReference>
<dbReference type="InterPro" id="IPR041569">
    <property type="entry name" value="AAA_lid_3"/>
</dbReference>
<dbReference type="GO" id="GO:0005524">
    <property type="term" value="F:ATP binding"/>
    <property type="evidence" value="ECO:0007669"/>
    <property type="project" value="UniProtKB-UniRule"/>
</dbReference>
<dbReference type="GO" id="GO:0006508">
    <property type="term" value="P:proteolysis"/>
    <property type="evidence" value="ECO:0007669"/>
    <property type="project" value="UniProtKB-KW"/>
</dbReference>
<evidence type="ECO:0000256" key="3">
    <source>
        <dbReference type="ARBA" id="ARBA00022475"/>
    </source>
</evidence>
<dbReference type="GO" id="GO:0030163">
    <property type="term" value="P:protein catabolic process"/>
    <property type="evidence" value="ECO:0007669"/>
    <property type="project" value="UniProtKB-UniRule"/>
</dbReference>
<keyword evidence="5 15" id="KW-0812">Transmembrane</keyword>
<dbReference type="InterPro" id="IPR000642">
    <property type="entry name" value="Peptidase_M41"/>
</dbReference>
<keyword evidence="10 15" id="KW-0067">ATP-binding</keyword>
<evidence type="ECO:0000256" key="5">
    <source>
        <dbReference type="ARBA" id="ARBA00022692"/>
    </source>
</evidence>
<keyword evidence="12 15" id="KW-0482">Metalloprotease</keyword>
<evidence type="ECO:0000256" key="4">
    <source>
        <dbReference type="ARBA" id="ARBA00022670"/>
    </source>
</evidence>
<evidence type="ECO:0000256" key="16">
    <source>
        <dbReference type="RuleBase" id="RU003651"/>
    </source>
</evidence>
<dbReference type="Gene3D" id="1.10.8.60">
    <property type="match status" value="1"/>
</dbReference>
<dbReference type="CDD" id="cd19501">
    <property type="entry name" value="RecA-like_FtsH"/>
    <property type="match status" value="1"/>
</dbReference>
<evidence type="ECO:0000256" key="15">
    <source>
        <dbReference type="HAMAP-Rule" id="MF_01458"/>
    </source>
</evidence>
<evidence type="ECO:0000256" key="6">
    <source>
        <dbReference type="ARBA" id="ARBA00022723"/>
    </source>
</evidence>
<keyword evidence="13 15" id="KW-0472">Membrane</keyword>
<dbReference type="Pfam" id="PF01434">
    <property type="entry name" value="Peptidase_M41"/>
    <property type="match status" value="1"/>
</dbReference>
<evidence type="ECO:0000313" key="19">
    <source>
        <dbReference type="Proteomes" id="UP000177171"/>
    </source>
</evidence>
<dbReference type="InterPro" id="IPR005936">
    <property type="entry name" value="FtsH"/>
</dbReference>
<dbReference type="PANTHER" id="PTHR23076:SF97">
    <property type="entry name" value="ATP-DEPENDENT ZINC METALLOPROTEASE YME1L1"/>
    <property type="match status" value="1"/>
</dbReference>
<dbReference type="SUPFAM" id="SSF52540">
    <property type="entry name" value="P-loop containing nucleoside triphosphate hydrolases"/>
    <property type="match status" value="1"/>
</dbReference>
<feature type="binding site" evidence="15">
    <location>
        <begin position="203"/>
        <end position="210"/>
    </location>
    <ligand>
        <name>ATP</name>
        <dbReference type="ChEBI" id="CHEBI:30616"/>
    </ligand>
</feature>
<keyword evidence="7 15" id="KW-0547">Nucleotide-binding</keyword>
<dbReference type="FunFam" id="1.20.58.760:FF:000001">
    <property type="entry name" value="ATP-dependent zinc metalloprotease FtsH"/>
    <property type="match status" value="1"/>
</dbReference>
<reference evidence="18 19" key="1">
    <citation type="journal article" date="2016" name="Nat. Commun.">
        <title>Thousands of microbial genomes shed light on interconnected biogeochemical processes in an aquifer system.</title>
        <authorList>
            <person name="Anantharaman K."/>
            <person name="Brown C.T."/>
            <person name="Hug L.A."/>
            <person name="Sharon I."/>
            <person name="Castelle C.J."/>
            <person name="Probst A.J."/>
            <person name="Thomas B.C."/>
            <person name="Singh A."/>
            <person name="Wilkins M.J."/>
            <person name="Karaoz U."/>
            <person name="Brodie E.L."/>
            <person name="Williams K.H."/>
            <person name="Hubbard S.S."/>
            <person name="Banfield J.F."/>
        </authorList>
    </citation>
    <scope>NUCLEOTIDE SEQUENCE [LARGE SCALE GENOMIC DNA]</scope>
</reference>
<keyword evidence="8 15" id="KW-0378">Hydrolase</keyword>
<feature type="domain" description="AAA+ ATPase" evidence="17">
    <location>
        <begin position="195"/>
        <end position="334"/>
    </location>
</feature>
<comment type="subunit">
    <text evidence="15">Homohexamer.</text>
</comment>
<dbReference type="PANTHER" id="PTHR23076">
    <property type="entry name" value="METALLOPROTEASE M41 FTSH"/>
    <property type="match status" value="1"/>
</dbReference>
<dbReference type="InterPro" id="IPR003593">
    <property type="entry name" value="AAA+_ATPase"/>
</dbReference>
<evidence type="ECO:0000256" key="14">
    <source>
        <dbReference type="ARBA" id="ARBA00061570"/>
    </source>
</evidence>
<dbReference type="InterPro" id="IPR003959">
    <property type="entry name" value="ATPase_AAA_core"/>
</dbReference>
<feature type="binding site" evidence="15">
    <location>
        <position position="429"/>
    </location>
    <ligand>
        <name>Zn(2+)</name>
        <dbReference type="ChEBI" id="CHEBI:29105"/>
        <note>catalytic</note>
    </ligand>
</feature>
<keyword evidence="9 15" id="KW-0862">Zinc</keyword>
<evidence type="ECO:0000256" key="10">
    <source>
        <dbReference type="ARBA" id="ARBA00022840"/>
    </source>
</evidence>
<dbReference type="InterPro" id="IPR037219">
    <property type="entry name" value="Peptidase_M41-like"/>
</dbReference>
<evidence type="ECO:0000259" key="17">
    <source>
        <dbReference type="SMART" id="SM00382"/>
    </source>
</evidence>
<evidence type="ECO:0000256" key="12">
    <source>
        <dbReference type="ARBA" id="ARBA00023049"/>
    </source>
</evidence>
<comment type="function">
    <text evidence="15">Acts as a processive, ATP-dependent zinc metallopeptidase for both cytoplasmic and membrane proteins. Plays a role in the quality control of integral membrane proteins.</text>
</comment>
<evidence type="ECO:0000256" key="7">
    <source>
        <dbReference type="ARBA" id="ARBA00022741"/>
    </source>
</evidence>
<evidence type="ECO:0000313" key="18">
    <source>
        <dbReference type="EMBL" id="OHA14643.1"/>
    </source>
</evidence>
<dbReference type="GO" id="GO:0008270">
    <property type="term" value="F:zinc ion binding"/>
    <property type="evidence" value="ECO:0007669"/>
    <property type="project" value="UniProtKB-UniRule"/>
</dbReference>
<comment type="similarity">
    <text evidence="2 15">In the C-terminal section; belongs to the peptidase M41 family.</text>
</comment>
<keyword evidence="18" id="KW-0131">Cell cycle</keyword>
<evidence type="ECO:0000256" key="11">
    <source>
        <dbReference type="ARBA" id="ARBA00022989"/>
    </source>
</evidence>
<dbReference type="SUPFAM" id="SSF140990">
    <property type="entry name" value="FtsH protease domain-like"/>
    <property type="match status" value="1"/>
</dbReference>
<sequence>MKNLSKNLIYGILILMSIALLGSLISETVYQPKVISLSELVQKINEDKVAKIIVRDNELEIELKDGAKEKSRKESEAGISETFKNYGLASEKFTNLIEVKEPSGFIFWFGVLLPFLAPIIIIGFFIWWSARQFRQGSMQAFTFGQSKARLIMPNDKKERVTFKDIAGAKEAKEELKEIVDFLKSPKKFFEIGARIPHGVLLMGAPGTGKTLLAKAVAGEAGVPFFQISGSEFVEMFVGVGASRVRDLFKHAKKSAPAIIFMDEIDAVGRHRGTGIGGGHDEREQTLNQILVEMDGFESTESVIMMAATNRPDVLDPALLRPGRFDRRVILDLPDINDREEILKIHAKNKPLAKDVNLRLIAERTPGFSGADLSNLVNEAAILAARENRKIVTEMDLITSIEKVMLGPERKSHILSPKEKEISAYHEAGHALVAASLIGMDPVHKISIVSRGRAAGYTLKLPSEDRHLYSRTHFLNEVAVSMGGYAAEKIVFKELTTGASDDLRKASDIARDLVMRYGMSEKIGPAVFGEHGELVFLGKELGMERNYSEETARLIDSEVKKVLDGAFKKAKEIIASRRAKLEQIAKRLIEKETIEKDEFAAMMAAA</sequence>
<name>A0A1G2LSW9_9BACT</name>
<feature type="active site" evidence="15">
    <location>
        <position position="426"/>
    </location>
</feature>
<dbReference type="EC" id="3.4.24.-" evidence="15"/>
<dbReference type="NCBIfam" id="TIGR01241">
    <property type="entry name" value="FtsH_fam"/>
    <property type="match status" value="1"/>
</dbReference>
<dbReference type="HAMAP" id="MF_01458">
    <property type="entry name" value="FtsH"/>
    <property type="match status" value="1"/>
</dbReference>
<organism evidence="18 19">
    <name type="scientific">Candidatus Sungbacteria bacterium RIFCSPLOWO2_12_FULL_41_11</name>
    <dbReference type="NCBI Taxonomy" id="1802286"/>
    <lineage>
        <taxon>Bacteria</taxon>
        <taxon>Candidatus Sungiibacteriota</taxon>
    </lineage>
</organism>
<dbReference type="FunFam" id="1.10.8.60:FF:000001">
    <property type="entry name" value="ATP-dependent zinc metalloprotease FtsH"/>
    <property type="match status" value="1"/>
</dbReference>
<protein>
    <recommendedName>
        <fullName evidence="15">ATP-dependent zinc metalloprotease FtsH</fullName>
        <ecNumber evidence="15">3.4.24.-</ecNumber>
    </recommendedName>
</protein>
<dbReference type="SMART" id="SM00382">
    <property type="entry name" value="AAA"/>
    <property type="match status" value="1"/>
</dbReference>
<evidence type="ECO:0000256" key="9">
    <source>
        <dbReference type="ARBA" id="ARBA00022833"/>
    </source>
</evidence>
<keyword evidence="11 15" id="KW-1133">Transmembrane helix</keyword>
<dbReference type="Pfam" id="PF06480">
    <property type="entry name" value="FtsH_ext"/>
    <property type="match status" value="1"/>
</dbReference>
<dbReference type="Proteomes" id="UP000177171">
    <property type="component" value="Unassembled WGS sequence"/>
</dbReference>
<feature type="binding site" evidence="15">
    <location>
        <position position="501"/>
    </location>
    <ligand>
        <name>Zn(2+)</name>
        <dbReference type="ChEBI" id="CHEBI:29105"/>
        <note>catalytic</note>
    </ligand>
</feature>
<evidence type="ECO:0000256" key="13">
    <source>
        <dbReference type="ARBA" id="ARBA00023136"/>
    </source>
</evidence>
<dbReference type="Pfam" id="PF17862">
    <property type="entry name" value="AAA_lid_3"/>
    <property type="match status" value="1"/>
</dbReference>
<dbReference type="GO" id="GO:0016887">
    <property type="term" value="F:ATP hydrolysis activity"/>
    <property type="evidence" value="ECO:0007669"/>
    <property type="project" value="UniProtKB-UniRule"/>
</dbReference>
<dbReference type="AlphaFoldDB" id="A0A1G2LSW9"/>
<feature type="binding site" evidence="15">
    <location>
        <position position="425"/>
    </location>
    <ligand>
        <name>Zn(2+)</name>
        <dbReference type="ChEBI" id="CHEBI:29105"/>
        <note>catalytic</note>
    </ligand>
</feature>
<accession>A0A1G2LSW9</accession>
<dbReference type="GO" id="GO:0004222">
    <property type="term" value="F:metalloendopeptidase activity"/>
    <property type="evidence" value="ECO:0007669"/>
    <property type="project" value="InterPro"/>
</dbReference>
<evidence type="ECO:0000256" key="2">
    <source>
        <dbReference type="ARBA" id="ARBA00010044"/>
    </source>
</evidence>
<proteinExistence type="inferred from homology"/>
<dbReference type="FunFam" id="3.40.50.300:FF:000001">
    <property type="entry name" value="ATP-dependent zinc metalloprotease FtsH"/>
    <property type="match status" value="1"/>
</dbReference>
<dbReference type="InterPro" id="IPR027417">
    <property type="entry name" value="P-loop_NTPase"/>
</dbReference>
<comment type="similarity">
    <text evidence="14 15">In the central section; belongs to the AAA ATPase family.</text>
</comment>
<comment type="subcellular location">
    <subcellularLocation>
        <location evidence="15">Cell membrane</location>
        <topology evidence="15">Multi-pass membrane protein</topology>
        <orientation evidence="15">Cytoplasmic side</orientation>
    </subcellularLocation>
    <subcellularLocation>
        <location evidence="1">Membrane</location>
    </subcellularLocation>
</comment>
<dbReference type="PROSITE" id="PS00674">
    <property type="entry name" value="AAA"/>
    <property type="match status" value="1"/>
</dbReference>
<evidence type="ECO:0000256" key="8">
    <source>
        <dbReference type="ARBA" id="ARBA00022801"/>
    </source>
</evidence>
<dbReference type="GO" id="GO:0004176">
    <property type="term" value="F:ATP-dependent peptidase activity"/>
    <property type="evidence" value="ECO:0007669"/>
    <property type="project" value="InterPro"/>
</dbReference>
<dbReference type="EMBL" id="MHQY01000005">
    <property type="protein sequence ID" value="OHA14643.1"/>
    <property type="molecule type" value="Genomic_DNA"/>
</dbReference>
<keyword evidence="4 15" id="KW-0645">Protease</keyword>
<evidence type="ECO:0000256" key="1">
    <source>
        <dbReference type="ARBA" id="ARBA00004370"/>
    </source>
</evidence>
<dbReference type="InterPro" id="IPR003960">
    <property type="entry name" value="ATPase_AAA_CS"/>
</dbReference>
<dbReference type="Pfam" id="PF00004">
    <property type="entry name" value="AAA"/>
    <property type="match status" value="1"/>
</dbReference>
<feature type="transmembrane region" description="Helical" evidence="15">
    <location>
        <begin position="105"/>
        <end position="128"/>
    </location>
</feature>
<keyword evidence="3 15" id="KW-1003">Cell membrane</keyword>